<gene>
    <name evidence="1" type="ordered locus">NMO_1085</name>
</gene>
<dbReference type="HOGENOM" id="CLU_213882_0_0_4"/>
<dbReference type="Proteomes" id="UP000002054">
    <property type="component" value="Chromosome"/>
</dbReference>
<evidence type="ECO:0000313" key="2">
    <source>
        <dbReference type="Proteomes" id="UP000002054"/>
    </source>
</evidence>
<dbReference type="AlphaFoldDB" id="C6S789"/>
<dbReference type="EMBL" id="AM889136">
    <property type="protein sequence ID" value="CBA06126.1"/>
    <property type="molecule type" value="Genomic_DNA"/>
</dbReference>
<proteinExistence type="predicted"/>
<organism evidence="1 2">
    <name type="scientific">Neisseria meningitidis (strain alpha14)</name>
    <dbReference type="NCBI Taxonomy" id="662598"/>
    <lineage>
        <taxon>Bacteria</taxon>
        <taxon>Pseudomonadati</taxon>
        <taxon>Pseudomonadota</taxon>
        <taxon>Betaproteobacteria</taxon>
        <taxon>Neisseriales</taxon>
        <taxon>Neisseriaceae</taxon>
        <taxon>Neisseria</taxon>
    </lineage>
</organism>
<accession>C6S789</accession>
<evidence type="ECO:0000313" key="1">
    <source>
        <dbReference type="EMBL" id="CBA06126.1"/>
    </source>
</evidence>
<protein>
    <submittedName>
        <fullName evidence="1">Uncharacterized protein</fullName>
    </submittedName>
</protein>
<dbReference type="KEGG" id="nmi:NMO_1085"/>
<reference evidence="1 2" key="1">
    <citation type="journal article" date="2008" name="Proc. Natl. Acad. Sci. U.S.A.">
        <title>Whole-genome comparison of disease and carriage strains provides insights into virulence evolution in Neisseria meningitidis.</title>
        <authorList>
            <person name="Schoen C."/>
            <person name="Blom J."/>
            <person name="Claus H."/>
            <person name="Schramm-Glueck A."/>
            <person name="Brandt P."/>
            <person name="Mueller T."/>
            <person name="Goesmann A."/>
            <person name="Joseph B."/>
            <person name="Konietzny S."/>
            <person name="Kurzai O."/>
            <person name="Schmitt C."/>
            <person name="Friedrich T."/>
            <person name="Linke B."/>
            <person name="Vogel U."/>
            <person name="Frosch M."/>
        </authorList>
    </citation>
    <scope>NUCLEOTIDE SEQUENCE [LARGE SCALE GENOMIC DNA]</scope>
    <source>
        <strain evidence="2">alpha14</strain>
    </source>
</reference>
<name>C6S789_NEIML</name>
<sequence length="45" mass="5352">MIYKKNCPNKKCYAENKMKRMVFIENGCSATVIHRTGIWKKNNPY</sequence>